<dbReference type="GO" id="GO:0003677">
    <property type="term" value="F:DNA binding"/>
    <property type="evidence" value="ECO:0007669"/>
    <property type="project" value="UniProtKB-KW"/>
</dbReference>
<dbReference type="InterPro" id="IPR020900">
    <property type="entry name" value="Arg_repress_DNA-bd"/>
</dbReference>
<sequence length="160" mass="18392">MEANIHSNNNERLLEKKKRHQAIHLLLGEMDLRTHEDIVLELQKQGIKTSQSTVHRDLEHLGIKKNNDGYFKPSHDVQKKFHLDILYDLLISSDSSTSSNVQTYFIKTEKGKAQQIAFHLEQAFNDIVLKTIIDLDSVLVFADGDEATDEFLEVFEGEDE</sequence>
<dbReference type="PANTHER" id="PTHR34471:SF1">
    <property type="entry name" value="ARGININE REPRESSOR"/>
    <property type="match status" value="1"/>
</dbReference>
<dbReference type="Gene3D" id="1.10.10.10">
    <property type="entry name" value="Winged helix-like DNA-binding domain superfamily/Winged helix DNA-binding domain"/>
    <property type="match status" value="1"/>
</dbReference>
<dbReference type="PANTHER" id="PTHR34471">
    <property type="entry name" value="ARGININE REPRESSOR"/>
    <property type="match status" value="1"/>
</dbReference>
<dbReference type="KEGG" id="hspo:JGZ69_07265"/>
<dbReference type="GeneID" id="67526424"/>
<keyword evidence="1" id="KW-0238">DNA-binding</keyword>
<dbReference type="InterPro" id="IPR036388">
    <property type="entry name" value="WH-like_DNA-bd_sf"/>
</dbReference>
<dbReference type="EMBL" id="CP066701">
    <property type="protein sequence ID" value="QQX26623.1"/>
    <property type="molecule type" value="Genomic_DNA"/>
</dbReference>
<evidence type="ECO:0000259" key="2">
    <source>
        <dbReference type="Pfam" id="PF01316"/>
    </source>
</evidence>
<protein>
    <recommendedName>
        <fullName evidence="1">Arginine repressor</fullName>
    </recommendedName>
</protein>
<keyword evidence="1" id="KW-0678">Repressor</keyword>
<comment type="similarity">
    <text evidence="1">Belongs to the ArgR family.</text>
</comment>
<proteinExistence type="inferred from homology"/>
<dbReference type="InterPro" id="IPR001669">
    <property type="entry name" value="Arg_repress"/>
</dbReference>
<dbReference type="HAMAP" id="MF_00173">
    <property type="entry name" value="Arg_repressor"/>
    <property type="match status" value="1"/>
</dbReference>
<dbReference type="GO" id="GO:0003700">
    <property type="term" value="F:DNA-binding transcription factor activity"/>
    <property type="evidence" value="ECO:0007669"/>
    <property type="project" value="UniProtKB-UniRule"/>
</dbReference>
<dbReference type="GO" id="GO:0005737">
    <property type="term" value="C:cytoplasm"/>
    <property type="evidence" value="ECO:0007669"/>
    <property type="project" value="UniProtKB-SubCell"/>
</dbReference>
<dbReference type="InterPro" id="IPR036251">
    <property type="entry name" value="Arg_repress_C_sf"/>
</dbReference>
<dbReference type="GO" id="GO:0034618">
    <property type="term" value="F:arginine binding"/>
    <property type="evidence" value="ECO:0007669"/>
    <property type="project" value="InterPro"/>
</dbReference>
<evidence type="ECO:0000256" key="1">
    <source>
        <dbReference type="HAMAP-Rule" id="MF_00173"/>
    </source>
</evidence>
<evidence type="ECO:0000313" key="4">
    <source>
        <dbReference type="Proteomes" id="UP000595512"/>
    </source>
</evidence>
<keyword evidence="1" id="KW-0963">Cytoplasm</keyword>
<comment type="function">
    <text evidence="1">Regulates arginine biosynthesis genes.</text>
</comment>
<dbReference type="RefSeq" id="WP_061793157.1">
    <property type="nucleotide sequence ID" value="NZ_CP066701.1"/>
</dbReference>
<dbReference type="SUPFAM" id="SSF55252">
    <property type="entry name" value="C-terminal domain of arginine repressor"/>
    <property type="match status" value="1"/>
</dbReference>
<comment type="pathway">
    <text evidence="1">Amino-acid biosynthesis; L-arginine biosynthesis [regulation].</text>
</comment>
<name>A0AB37HPJ4_9BACI</name>
<dbReference type="PRINTS" id="PR01467">
    <property type="entry name" value="ARGREPRESSOR"/>
</dbReference>
<comment type="subcellular location">
    <subcellularLocation>
        <location evidence="1">Cytoplasm</location>
    </subcellularLocation>
</comment>
<keyword evidence="1" id="KW-0804">Transcription</keyword>
<dbReference type="SUPFAM" id="SSF46785">
    <property type="entry name" value="Winged helix' DNA-binding domain"/>
    <property type="match status" value="1"/>
</dbReference>
<dbReference type="Pfam" id="PF01316">
    <property type="entry name" value="Arg_repressor"/>
    <property type="match status" value="1"/>
</dbReference>
<keyword evidence="1" id="KW-0805">Transcription regulation</keyword>
<dbReference type="GO" id="GO:0006526">
    <property type="term" value="P:L-arginine biosynthetic process"/>
    <property type="evidence" value="ECO:0007669"/>
    <property type="project" value="UniProtKB-KW"/>
</dbReference>
<keyword evidence="1" id="KW-0028">Amino-acid biosynthesis</keyword>
<accession>A0AB37HPJ4</accession>
<dbReference type="Gene3D" id="3.30.1360.40">
    <property type="match status" value="1"/>
</dbReference>
<dbReference type="AlphaFoldDB" id="A0AB37HPJ4"/>
<dbReference type="GO" id="GO:1900079">
    <property type="term" value="P:regulation of arginine biosynthetic process"/>
    <property type="evidence" value="ECO:0007669"/>
    <property type="project" value="UniProtKB-UniRule"/>
</dbReference>
<feature type="domain" description="Arginine repressor DNA-binding" evidence="2">
    <location>
        <begin position="15"/>
        <end position="66"/>
    </location>
</feature>
<dbReference type="InterPro" id="IPR036390">
    <property type="entry name" value="WH_DNA-bd_sf"/>
</dbReference>
<dbReference type="GO" id="GO:0051259">
    <property type="term" value="P:protein complex oligomerization"/>
    <property type="evidence" value="ECO:0007669"/>
    <property type="project" value="InterPro"/>
</dbReference>
<dbReference type="Proteomes" id="UP000595512">
    <property type="component" value="Chromosome"/>
</dbReference>
<reference evidence="3 4" key="1">
    <citation type="submission" date="2020-12" db="EMBL/GenBank/DDBJ databases">
        <title>Taxonomic evaluation of the Bacillus sporothermodurans group of bacteria based on whole genome sequences.</title>
        <authorList>
            <person name="Fiedler G."/>
            <person name="Herbstmann A.-D."/>
            <person name="Doll E."/>
            <person name="Wenning M."/>
            <person name="Brinks E."/>
            <person name="Kabisch J."/>
            <person name="Breitenwieser F."/>
            <person name="Lappann M."/>
            <person name="Boehnlein C."/>
            <person name="Franz C."/>
        </authorList>
    </citation>
    <scope>NUCLEOTIDE SEQUENCE [LARGE SCALE GENOMIC DNA]</scope>
    <source>
        <strain evidence="3 4">DSM 10599</strain>
    </source>
</reference>
<keyword evidence="1" id="KW-0055">Arginine biosynthesis</keyword>
<evidence type="ECO:0000313" key="3">
    <source>
        <dbReference type="EMBL" id="QQX26623.1"/>
    </source>
</evidence>
<organism evidence="3 4">
    <name type="scientific">Heyndrickxia sporothermodurans</name>
    <dbReference type="NCBI Taxonomy" id="46224"/>
    <lineage>
        <taxon>Bacteria</taxon>
        <taxon>Bacillati</taxon>
        <taxon>Bacillota</taxon>
        <taxon>Bacilli</taxon>
        <taxon>Bacillales</taxon>
        <taxon>Bacillaceae</taxon>
        <taxon>Heyndrickxia</taxon>
    </lineage>
</organism>
<gene>
    <name evidence="1" type="primary">argR</name>
    <name evidence="3" type="ORF">JGZ69_07265</name>
</gene>